<reference evidence="1 2" key="1">
    <citation type="submission" date="2021-08" db="EMBL/GenBank/DDBJ databases">
        <title>Complete genome sequence of Leptospira kobayashii strain E30.</title>
        <authorList>
            <person name="Nakao R."/>
            <person name="Nakamura S."/>
            <person name="Masuzawa T."/>
            <person name="Koizumi N."/>
        </authorList>
    </citation>
    <scope>NUCLEOTIDE SEQUENCE [LARGE SCALE GENOMIC DNA]</scope>
    <source>
        <strain evidence="1 2">E30</strain>
    </source>
</reference>
<protein>
    <recommendedName>
        <fullName evidence="3">Lipoprotein</fullName>
    </recommendedName>
</protein>
<proteinExistence type="predicted"/>
<keyword evidence="2" id="KW-1185">Reference proteome</keyword>
<gene>
    <name evidence="1" type="ORF">LPTSP3_g15620</name>
</gene>
<evidence type="ECO:0000313" key="2">
    <source>
        <dbReference type="Proteomes" id="UP000245263"/>
    </source>
</evidence>
<evidence type="ECO:0008006" key="3">
    <source>
        <dbReference type="Google" id="ProtNLM"/>
    </source>
</evidence>
<accession>A0ABN6KCD6</accession>
<dbReference type="Proteomes" id="UP000245263">
    <property type="component" value="Chromosome 1"/>
</dbReference>
<evidence type="ECO:0000313" key="1">
    <source>
        <dbReference type="EMBL" id="BDA78632.1"/>
    </source>
</evidence>
<organism evidence="1 2">
    <name type="scientific">Leptospira kobayashii</name>
    <dbReference type="NCBI Taxonomy" id="1917830"/>
    <lineage>
        <taxon>Bacteria</taxon>
        <taxon>Pseudomonadati</taxon>
        <taxon>Spirochaetota</taxon>
        <taxon>Spirochaetia</taxon>
        <taxon>Leptospirales</taxon>
        <taxon>Leptospiraceae</taxon>
        <taxon>Leptospira</taxon>
    </lineage>
</organism>
<sequence>MNITRIIWITISLLLLKSCCTIGIRPKEVSIKPNFEGINLKQQIAAKVSADFTVKLACCPSCSDQKLADATKLNLYNYFVETNKKIDENESKIEELNKKINDPHVSLTIKTQAKKEKQTLLDEDKRIIAKLETSIEQGKKLIIVMQNCGDTTAAIHAQRTFKTQLREEIKKAEHNKTYIESLVKSIEIDNDIN</sequence>
<name>A0ABN6KCD6_9LEPT</name>
<dbReference type="EMBL" id="AP025028">
    <property type="protein sequence ID" value="BDA78632.1"/>
    <property type="molecule type" value="Genomic_DNA"/>
</dbReference>